<feature type="domain" description="SEFIR" evidence="1">
    <location>
        <begin position="2"/>
        <end position="138"/>
    </location>
</feature>
<sequence>MNKKIFISYSWGNSEDQEWIVNLATRLMNDTVDVVLDRWSLKDGHDIYSFMEEMVKSEEIFRVLIISNKKYTEKANIREGGVGTETQIITPNIYSKEKQEKFIPVVLERDENGEPFLPIYLKSRKYIDFSRVESFEDSYEELLRNILEVPSIPKPKLGTKPPVYITDRTVNLSETNNKLRTIENQLKKNNSVSAKELNNFIDLFLENLWNFEQKDTPNNFNLYGEQLFNSLISYKPLREDYIKFVDILSSNEIDNSEETLIEFFENAPIFNIPREEIGSWTATRFEIFKIIFHELFIYTIAVCLKNKNYELVADLLHSKYYKKDKYKSKSEPESFVFLYNYHENLENYSYQVYNKITGFGDYIITNLSENLKKEDVILADTLCYFVSYLDKNSIYDTWFPNTYLYGERSNTNFFEKITSEKHFEKIKKIFNIKTKQELQEKLNSFMNNSKDKIRYGRGSFNYIPFIHELVNPETIATYR</sequence>
<dbReference type="SUPFAM" id="SSF52200">
    <property type="entry name" value="Toll/Interleukin receptor TIR domain"/>
    <property type="match status" value="1"/>
</dbReference>
<accession>A0A3E0E768</accession>
<proteinExistence type="predicted"/>
<evidence type="ECO:0000259" key="1">
    <source>
        <dbReference type="PROSITE" id="PS51534"/>
    </source>
</evidence>
<evidence type="ECO:0000313" key="3">
    <source>
        <dbReference type="Proteomes" id="UP000257136"/>
    </source>
</evidence>
<dbReference type="InterPro" id="IPR035897">
    <property type="entry name" value="Toll_tir_struct_dom_sf"/>
</dbReference>
<dbReference type="OrthoDB" id="5149141at2"/>
<gene>
    <name evidence="2" type="ORF">C8P67_11368</name>
</gene>
<dbReference type="PROSITE" id="PS51534">
    <property type="entry name" value="SEFIR"/>
    <property type="match status" value="1"/>
</dbReference>
<dbReference type="EMBL" id="QUNI01000013">
    <property type="protein sequence ID" value="REG94098.1"/>
    <property type="molecule type" value="Genomic_DNA"/>
</dbReference>
<dbReference type="InterPro" id="IPR013568">
    <property type="entry name" value="SEFIR_dom"/>
</dbReference>
<name>A0A3E0E768_9FLAO</name>
<dbReference type="AlphaFoldDB" id="A0A3E0E768"/>
<dbReference type="GO" id="GO:0007165">
    <property type="term" value="P:signal transduction"/>
    <property type="evidence" value="ECO:0007669"/>
    <property type="project" value="InterPro"/>
</dbReference>
<dbReference type="InterPro" id="IPR000157">
    <property type="entry name" value="TIR_dom"/>
</dbReference>
<evidence type="ECO:0000313" key="2">
    <source>
        <dbReference type="EMBL" id="REG94098.1"/>
    </source>
</evidence>
<dbReference type="Gene3D" id="3.40.50.10140">
    <property type="entry name" value="Toll/interleukin-1 receptor homology (TIR) domain"/>
    <property type="match status" value="1"/>
</dbReference>
<comment type="caution">
    <text evidence="2">The sequence shown here is derived from an EMBL/GenBank/DDBJ whole genome shotgun (WGS) entry which is preliminary data.</text>
</comment>
<dbReference type="Pfam" id="PF13676">
    <property type="entry name" value="TIR_2"/>
    <property type="match status" value="1"/>
</dbReference>
<protein>
    <submittedName>
        <fullName evidence="2">SEFIR domain-containing protein</fullName>
    </submittedName>
</protein>
<reference evidence="2 3" key="1">
    <citation type="submission" date="2018-08" db="EMBL/GenBank/DDBJ databases">
        <title>Genomic Encyclopedia of Archaeal and Bacterial Type Strains, Phase II (KMG-II): from individual species to whole genera.</title>
        <authorList>
            <person name="Goeker M."/>
        </authorList>
    </citation>
    <scope>NUCLEOTIDE SEQUENCE [LARGE SCALE GENOMIC DNA]</scope>
    <source>
        <strain evidence="2 3">DSM 100880</strain>
    </source>
</reference>
<keyword evidence="3" id="KW-1185">Reference proteome</keyword>
<organism evidence="2 3">
    <name type="scientific">Flavobacterium aquicola</name>
    <dbReference type="NCBI Taxonomy" id="1682742"/>
    <lineage>
        <taxon>Bacteria</taxon>
        <taxon>Pseudomonadati</taxon>
        <taxon>Bacteroidota</taxon>
        <taxon>Flavobacteriia</taxon>
        <taxon>Flavobacteriales</taxon>
        <taxon>Flavobacteriaceae</taxon>
        <taxon>Flavobacterium</taxon>
    </lineage>
</organism>
<dbReference type="RefSeq" id="WP_115814574.1">
    <property type="nucleotide sequence ID" value="NZ_QUNI01000013.1"/>
</dbReference>
<dbReference type="Proteomes" id="UP000257136">
    <property type="component" value="Unassembled WGS sequence"/>
</dbReference>